<dbReference type="EMBL" id="MH077585">
    <property type="protein sequence ID" value="AWH14440.1"/>
    <property type="molecule type" value="Genomic_DNA"/>
</dbReference>
<proteinExistence type="predicted"/>
<reference evidence="2" key="1">
    <citation type="submission" date="2018-03" db="EMBL/GenBank/DDBJ databases">
        <authorList>
            <person name="Keele B.F."/>
        </authorList>
    </citation>
    <scope>NUCLEOTIDE SEQUENCE [LARGE SCALE GENOMIC DNA]</scope>
</reference>
<accession>A0A2S1PCZ2</accession>
<sequence length="113" mass="12705">MMAEEHDDYRLVNFQGGVLYDSSEARQNQLAAMLRREGEPFTASADCPACGKVDVHWLAAPRFKTDSPIDYLQDRINDMNAIIFGASRARVFDPPGTVVARICTKCDHRWGQT</sequence>
<evidence type="ECO:0000313" key="2">
    <source>
        <dbReference type="Proteomes" id="UP000246238"/>
    </source>
</evidence>
<dbReference type="RefSeq" id="YP_009837996.1">
    <property type="nucleotide sequence ID" value="NC_048705.1"/>
</dbReference>
<dbReference type="KEGG" id="vg:55608199"/>
<dbReference type="GeneID" id="55608199"/>
<organism evidence="1 2">
    <name type="scientific">Mycobacterium phage TChen</name>
    <dbReference type="NCBI Taxonomy" id="2163598"/>
    <lineage>
        <taxon>Viruses</taxon>
        <taxon>Duplodnaviria</taxon>
        <taxon>Heunggongvirae</taxon>
        <taxon>Uroviricota</taxon>
        <taxon>Caudoviricetes</taxon>
        <taxon>Gracegardnervirinae</taxon>
        <taxon>Thetabobvirus</taxon>
        <taxon>Thetabobvirus tchen</taxon>
        <taxon>Mycobacterium virus TChen</taxon>
    </lineage>
</organism>
<name>A0A2S1PCZ2_9CAUD</name>
<dbReference type="Proteomes" id="UP000246238">
    <property type="component" value="Segment"/>
</dbReference>
<evidence type="ECO:0000313" key="1">
    <source>
        <dbReference type="EMBL" id="AWH14440.1"/>
    </source>
</evidence>
<gene>
    <name evidence="1" type="primary">40</name>
    <name evidence="1" type="ORF">SEA_TCHEN_40</name>
</gene>
<keyword evidence="2" id="KW-1185">Reference proteome</keyword>
<protein>
    <submittedName>
        <fullName evidence="1">Uncharacterized protein</fullName>
    </submittedName>
</protein>